<sequence length="31" mass="3673">MSMGLQNFWDHKFNPCNTIFLSFFTTLLATF</sequence>
<reference evidence="1" key="1">
    <citation type="submission" date="2018-02" db="EMBL/GenBank/DDBJ databases">
        <title>Rhizophora mucronata_Transcriptome.</title>
        <authorList>
            <person name="Meera S.P."/>
            <person name="Sreeshan A."/>
            <person name="Augustine A."/>
        </authorList>
    </citation>
    <scope>NUCLEOTIDE SEQUENCE</scope>
    <source>
        <tissue evidence="1">Leaf</tissue>
    </source>
</reference>
<proteinExistence type="predicted"/>
<dbReference type="AlphaFoldDB" id="A0A2P2IKT4"/>
<dbReference type="GO" id="GO:0006508">
    <property type="term" value="P:proteolysis"/>
    <property type="evidence" value="ECO:0007669"/>
    <property type="project" value="UniProtKB-KW"/>
</dbReference>
<evidence type="ECO:0000313" key="1">
    <source>
        <dbReference type="EMBL" id="MBW81836.1"/>
    </source>
</evidence>
<keyword evidence="1" id="KW-0645">Protease</keyword>
<keyword evidence="1" id="KW-0378">Hydrolase</keyword>
<name>A0A2P2IKT4_RHIMU</name>
<protein>
    <submittedName>
        <fullName evidence="1">Protease Do-like 9</fullName>
    </submittedName>
</protein>
<organism evidence="1">
    <name type="scientific">Rhizophora mucronata</name>
    <name type="common">Asiatic mangrove</name>
    <dbReference type="NCBI Taxonomy" id="61149"/>
    <lineage>
        <taxon>Eukaryota</taxon>
        <taxon>Viridiplantae</taxon>
        <taxon>Streptophyta</taxon>
        <taxon>Embryophyta</taxon>
        <taxon>Tracheophyta</taxon>
        <taxon>Spermatophyta</taxon>
        <taxon>Magnoliopsida</taxon>
        <taxon>eudicotyledons</taxon>
        <taxon>Gunneridae</taxon>
        <taxon>Pentapetalae</taxon>
        <taxon>rosids</taxon>
        <taxon>fabids</taxon>
        <taxon>Malpighiales</taxon>
        <taxon>Rhizophoraceae</taxon>
        <taxon>Rhizophora</taxon>
    </lineage>
</organism>
<accession>A0A2P2IKT4</accession>
<dbReference type="GO" id="GO:0008233">
    <property type="term" value="F:peptidase activity"/>
    <property type="evidence" value="ECO:0007669"/>
    <property type="project" value="UniProtKB-KW"/>
</dbReference>
<dbReference type="EMBL" id="GGEC01001353">
    <property type="protein sequence ID" value="MBW81836.1"/>
    <property type="molecule type" value="Transcribed_RNA"/>
</dbReference>